<sequence length="192" mass="21998">MDKTNLEIEFKTLLSPADYQALLPLFQNVPLVKQTNHYIDSPDFQLRTNRCSLRIRTFVEQAELTLKIPQEIGNLEINQVLELKEAKGLLENFQLPDGPVKACLEQKHLNHLPLSVWGSLTTQRKEMESDIGLMALDKNTYGDQIDFELELEVQQASKGEKDFQDFLAKHDIPFRYAQSKVARTAKNLLSAK</sequence>
<feature type="domain" description="CYTH" evidence="1">
    <location>
        <begin position="5"/>
        <end position="191"/>
    </location>
</feature>
<dbReference type="Pfam" id="PF01928">
    <property type="entry name" value="CYTH"/>
    <property type="match status" value="1"/>
</dbReference>
<dbReference type="EMBL" id="SSXO01000001">
    <property type="protein sequence ID" value="TII01140.1"/>
    <property type="molecule type" value="Genomic_DNA"/>
</dbReference>
<name>A0A4T2GR34_STRSU</name>
<dbReference type="OrthoDB" id="384378at2"/>
<comment type="caution">
    <text evidence="2">The sequence shown here is derived from an EMBL/GenBank/DDBJ whole genome shotgun (WGS) entry which is preliminary data.</text>
</comment>
<dbReference type="PROSITE" id="PS51707">
    <property type="entry name" value="CYTH"/>
    <property type="match status" value="1"/>
</dbReference>
<accession>A0A4T2GR34</accession>
<evidence type="ECO:0000313" key="2">
    <source>
        <dbReference type="EMBL" id="TII01140.1"/>
    </source>
</evidence>
<evidence type="ECO:0000259" key="1">
    <source>
        <dbReference type="PROSITE" id="PS51707"/>
    </source>
</evidence>
<dbReference type="InterPro" id="IPR009195">
    <property type="entry name" value="Uncharacterised_YjbK"/>
</dbReference>
<dbReference type="PIRSF" id="PIRSF012526">
    <property type="entry name" value="CYTH_UCP012526"/>
    <property type="match status" value="1"/>
</dbReference>
<protein>
    <submittedName>
        <fullName evidence="2">CYTH domain-containing protein</fullName>
    </submittedName>
</protein>
<dbReference type="InterPro" id="IPR033469">
    <property type="entry name" value="CYTH-like_dom_sf"/>
</dbReference>
<gene>
    <name evidence="2" type="ORF">FAJ39_02085</name>
</gene>
<reference evidence="2 3" key="1">
    <citation type="submission" date="2019-04" db="EMBL/GenBank/DDBJ databases">
        <title>Genome analysis of Streptococcus suis strain WUSS424.</title>
        <authorList>
            <person name="Chen H."/>
            <person name="Gao X."/>
            <person name="Wu Z."/>
        </authorList>
    </citation>
    <scope>NUCLEOTIDE SEQUENCE [LARGE SCALE GENOMIC DNA]</scope>
    <source>
        <strain evidence="2 3">WUSS424</strain>
    </source>
</reference>
<dbReference type="CDD" id="cd07762">
    <property type="entry name" value="CYTH-like_Pase_1"/>
    <property type="match status" value="1"/>
</dbReference>
<dbReference type="InterPro" id="IPR023577">
    <property type="entry name" value="CYTH_domain"/>
</dbReference>
<organism evidence="2 3">
    <name type="scientific">Streptococcus suis</name>
    <dbReference type="NCBI Taxonomy" id="1307"/>
    <lineage>
        <taxon>Bacteria</taxon>
        <taxon>Bacillati</taxon>
        <taxon>Bacillota</taxon>
        <taxon>Bacilli</taxon>
        <taxon>Lactobacillales</taxon>
        <taxon>Streptococcaceae</taxon>
        <taxon>Streptococcus</taxon>
    </lineage>
</organism>
<dbReference type="AlphaFoldDB" id="A0A4T2GR34"/>
<dbReference type="Proteomes" id="UP000305165">
    <property type="component" value="Unassembled WGS sequence"/>
</dbReference>
<evidence type="ECO:0000313" key="3">
    <source>
        <dbReference type="Proteomes" id="UP000305165"/>
    </source>
</evidence>
<dbReference type="Gene3D" id="2.40.320.10">
    <property type="entry name" value="Hypothetical Protein Pfu-838710-001"/>
    <property type="match status" value="1"/>
</dbReference>
<dbReference type="SMART" id="SM01118">
    <property type="entry name" value="CYTH"/>
    <property type="match status" value="1"/>
</dbReference>
<proteinExistence type="predicted"/>
<dbReference type="SUPFAM" id="SSF55154">
    <property type="entry name" value="CYTH-like phosphatases"/>
    <property type="match status" value="1"/>
</dbReference>